<sequence length="97" mass="10734">MATTKTAQTAHSADIRKFGIQCGWHTNRIQIGRVNKAQNAFLDGREDHTDDAIWAVAEHVENLPDGTVELTNSRGVTYRIRAEKISEADSNNSEGKP</sequence>
<evidence type="ECO:0000313" key="1">
    <source>
        <dbReference type="EMBL" id="CPV66767.1"/>
    </source>
</evidence>
<protein>
    <submittedName>
        <fullName evidence="1">Uncharacterized protein</fullName>
    </submittedName>
</protein>
<evidence type="ECO:0000313" key="2">
    <source>
        <dbReference type="Proteomes" id="UP000045782"/>
    </source>
</evidence>
<dbReference type="Pfam" id="PF24233">
    <property type="entry name" value="DUF7446"/>
    <property type="match status" value="1"/>
</dbReference>
<dbReference type="EMBL" id="CSWP01000009">
    <property type="protein sequence ID" value="CPV66767.1"/>
    <property type="molecule type" value="Genomic_DNA"/>
</dbReference>
<gene>
    <name evidence="1" type="ORF">ERS075579_04072</name>
</gene>
<name>A0A0U0ZU58_9MYCO</name>
<reference evidence="1 2" key="1">
    <citation type="submission" date="2015-03" db="EMBL/GenBank/DDBJ databases">
        <authorList>
            <person name="Murphy D."/>
        </authorList>
    </citation>
    <scope>NUCLEOTIDE SEQUENCE [LARGE SCALE GENOMIC DNA]</scope>
    <source>
        <strain evidence="1 2">PAP088</strain>
    </source>
</reference>
<proteinExistence type="predicted"/>
<dbReference type="Proteomes" id="UP000045782">
    <property type="component" value="Unassembled WGS sequence"/>
</dbReference>
<dbReference type="AlphaFoldDB" id="A0A0U0ZU58"/>
<dbReference type="InterPro" id="IPR055869">
    <property type="entry name" value="DUF7446"/>
</dbReference>
<organism evidence="1 2">
    <name type="scientific">Mycobacteroides abscessus</name>
    <dbReference type="NCBI Taxonomy" id="36809"/>
    <lineage>
        <taxon>Bacteria</taxon>
        <taxon>Bacillati</taxon>
        <taxon>Actinomycetota</taxon>
        <taxon>Actinomycetes</taxon>
        <taxon>Mycobacteriales</taxon>
        <taxon>Mycobacteriaceae</taxon>
        <taxon>Mycobacteroides</taxon>
    </lineage>
</organism>
<accession>A0A0U0ZU58</accession>
<dbReference type="RefSeq" id="WP_052619101.1">
    <property type="nucleotide sequence ID" value="NZ_CSWP01000009.1"/>
</dbReference>